<dbReference type="EMBL" id="JACSQB010000048">
    <property type="protein sequence ID" value="MBD8046695.1"/>
    <property type="molecule type" value="Genomic_DNA"/>
</dbReference>
<gene>
    <name evidence="1" type="ORF">H9637_06495</name>
</gene>
<reference evidence="1 2" key="1">
    <citation type="submission" date="2020-08" db="EMBL/GenBank/DDBJ databases">
        <title>A Genomic Blueprint of the Chicken Gut Microbiome.</title>
        <authorList>
            <person name="Gilroy R."/>
            <person name="Ravi A."/>
            <person name="Getino M."/>
            <person name="Pursley I."/>
            <person name="Horton D.L."/>
            <person name="Alikhan N.-F."/>
            <person name="Baker D."/>
            <person name="Gharbi K."/>
            <person name="Hall N."/>
            <person name="Watson M."/>
            <person name="Adriaenssens E.M."/>
            <person name="Foster-Nyarko E."/>
            <person name="Jarju S."/>
            <person name="Secka A."/>
            <person name="Antonio M."/>
            <person name="Oren A."/>
            <person name="Chaudhuri R."/>
            <person name="La Ragione R.M."/>
            <person name="Hildebrand F."/>
            <person name="Pallen M.J."/>
        </authorList>
    </citation>
    <scope>NUCLEOTIDE SEQUENCE [LARGE SCALE GENOMIC DNA]</scope>
    <source>
        <strain evidence="1 2">N37</strain>
    </source>
</reference>
<dbReference type="Proteomes" id="UP000627166">
    <property type="component" value="Unassembled WGS sequence"/>
</dbReference>
<accession>A0ABR8YR17</accession>
<protein>
    <submittedName>
        <fullName evidence="1">Uncharacterized protein</fullName>
    </submittedName>
</protein>
<dbReference type="RefSeq" id="WP_191739670.1">
    <property type="nucleotide sequence ID" value="NZ_JACSQB010000048.1"/>
</dbReference>
<evidence type="ECO:0000313" key="2">
    <source>
        <dbReference type="Proteomes" id="UP000627166"/>
    </source>
</evidence>
<proteinExistence type="predicted"/>
<name>A0ABR8YR17_9CLOT</name>
<keyword evidence="2" id="KW-1185">Reference proteome</keyword>
<sequence>MDKLKDINELKQLFEELLLIVDKYGDNSINNQKKIIKRIIEKIVGIDISNSEKQFIEIQRDYKNLYPARGGLSEFYIWNDDFNERQKLNEPLSKIRERLWEILK</sequence>
<organism evidence="1 2">
    <name type="scientific">Clostridium faecium</name>
    <dbReference type="NCBI Taxonomy" id="2762223"/>
    <lineage>
        <taxon>Bacteria</taxon>
        <taxon>Bacillati</taxon>
        <taxon>Bacillota</taxon>
        <taxon>Clostridia</taxon>
        <taxon>Eubacteriales</taxon>
        <taxon>Clostridiaceae</taxon>
        <taxon>Clostridium</taxon>
    </lineage>
</organism>
<comment type="caution">
    <text evidence="1">The sequence shown here is derived from an EMBL/GenBank/DDBJ whole genome shotgun (WGS) entry which is preliminary data.</text>
</comment>
<evidence type="ECO:0000313" key="1">
    <source>
        <dbReference type="EMBL" id="MBD8046695.1"/>
    </source>
</evidence>